<dbReference type="EMBL" id="CAJOBP010049078">
    <property type="protein sequence ID" value="CAF4804101.1"/>
    <property type="molecule type" value="Genomic_DNA"/>
</dbReference>
<dbReference type="Proteomes" id="UP000663873">
    <property type="component" value="Unassembled WGS sequence"/>
</dbReference>
<evidence type="ECO:0000313" key="1">
    <source>
        <dbReference type="EMBL" id="CAF3230886.1"/>
    </source>
</evidence>
<gene>
    <name evidence="1" type="ORF">TIS948_LOCUS14102</name>
    <name evidence="2" type="ORF">UJA718_LOCUS41418</name>
</gene>
<dbReference type="EMBL" id="CAJNXB010002280">
    <property type="protein sequence ID" value="CAF3230886.1"/>
    <property type="molecule type" value="Genomic_DNA"/>
</dbReference>
<feature type="non-terminal residue" evidence="1">
    <location>
        <position position="1"/>
    </location>
</feature>
<name>A0A817R3B2_9BILA</name>
<sequence>PQKNHHQRVNLHKRVRFDQEAEQFGRAFGIAWSTFRQF</sequence>
<protein>
    <submittedName>
        <fullName evidence="1">Uncharacterized protein</fullName>
    </submittedName>
</protein>
<organism evidence="1 3">
    <name type="scientific">Rotaria socialis</name>
    <dbReference type="NCBI Taxonomy" id="392032"/>
    <lineage>
        <taxon>Eukaryota</taxon>
        <taxon>Metazoa</taxon>
        <taxon>Spiralia</taxon>
        <taxon>Gnathifera</taxon>
        <taxon>Rotifera</taxon>
        <taxon>Eurotatoria</taxon>
        <taxon>Bdelloidea</taxon>
        <taxon>Philodinida</taxon>
        <taxon>Philodinidae</taxon>
        <taxon>Rotaria</taxon>
    </lineage>
</organism>
<dbReference type="AlphaFoldDB" id="A0A817R3B2"/>
<evidence type="ECO:0000313" key="3">
    <source>
        <dbReference type="Proteomes" id="UP000663825"/>
    </source>
</evidence>
<dbReference type="Proteomes" id="UP000663825">
    <property type="component" value="Unassembled WGS sequence"/>
</dbReference>
<accession>A0A817R3B2</accession>
<reference evidence="1" key="1">
    <citation type="submission" date="2021-02" db="EMBL/GenBank/DDBJ databases">
        <authorList>
            <person name="Nowell W R."/>
        </authorList>
    </citation>
    <scope>NUCLEOTIDE SEQUENCE</scope>
</reference>
<keyword evidence="4" id="KW-1185">Reference proteome</keyword>
<evidence type="ECO:0000313" key="4">
    <source>
        <dbReference type="Proteomes" id="UP000663873"/>
    </source>
</evidence>
<comment type="caution">
    <text evidence="1">The sequence shown here is derived from an EMBL/GenBank/DDBJ whole genome shotgun (WGS) entry which is preliminary data.</text>
</comment>
<proteinExistence type="predicted"/>
<dbReference type="OrthoDB" id="10309628at2759"/>
<evidence type="ECO:0000313" key="2">
    <source>
        <dbReference type="EMBL" id="CAF4804101.1"/>
    </source>
</evidence>